<dbReference type="Proteomes" id="UP000830158">
    <property type="component" value="Chromosome"/>
</dbReference>
<gene>
    <name evidence="2" type="ORF">L1857_29490</name>
</gene>
<evidence type="ECO:0000313" key="2">
    <source>
        <dbReference type="EMBL" id="UQS26642.1"/>
    </source>
</evidence>
<name>A0ABY4P2Z6_9PSEU</name>
<evidence type="ECO:0000256" key="1">
    <source>
        <dbReference type="SAM" id="MobiDB-lite"/>
    </source>
</evidence>
<evidence type="ECO:0000313" key="3">
    <source>
        <dbReference type="Proteomes" id="UP000830158"/>
    </source>
</evidence>
<reference evidence="2" key="1">
    <citation type="submission" date="2022-01" db="EMBL/GenBank/DDBJ databases">
        <title>PSI-footprinting approach for the identification of protein synthesis inhibitor producers.</title>
        <authorList>
            <person name="Handel F."/>
            <person name="Kulik A."/>
            <person name="Wex K.W."/>
            <person name="Berscheid A."/>
            <person name="Saur J.S."/>
            <person name="Winkler A."/>
            <person name="Wibberg D."/>
            <person name="Kalinowski J."/>
            <person name="Broetz-Oesterhelt H."/>
            <person name="Mast Y."/>
        </authorList>
    </citation>
    <scope>NUCLEOTIDE SEQUENCE</scope>
    <source>
        <strain evidence="2">KNN 49.3e</strain>
    </source>
</reference>
<dbReference type="EMBL" id="CP091196">
    <property type="protein sequence ID" value="UQS26642.1"/>
    <property type="molecule type" value="Genomic_DNA"/>
</dbReference>
<sequence length="387" mass="43036">MKNVNAARRQPGTAEGNWVLVDTRPDDPQRDRHRGRKVGLLLAVGQASYHGVAPRNALDHRLAQHLLRYRLEQAVREGNRVEADRVIYAGREWKVRVLPITSPITGTVVAAVGCYIDAATDWATVPPPLVGSWEWRITEAGADHENTIAWTDELFELYGLAPPEEESQPGTPREPAVRRRFPHGRWWDGTYFLNNLVMDSWRPAVQEFRDRLLHDSGGGLHLCSFKAQHRVTGQPVALRLAGRAAAGMPGWFHGIVTMDVGARKNATFPTPRPLAQAFLEASRDPLIVVDRMLEELDSANSHFDGLNLAVPTDHHVRKLVHPFDVPALTKLLREAGAAPERPVGPQRLRLATLSADVWREFEILAVGDAPTSGGEVRYVVCRISEPS</sequence>
<feature type="region of interest" description="Disordered" evidence="1">
    <location>
        <begin position="1"/>
        <end position="33"/>
    </location>
</feature>
<organism evidence="2 3">
    <name type="scientific">Amycolatopsis thermalba</name>
    <dbReference type="NCBI Taxonomy" id="944492"/>
    <lineage>
        <taxon>Bacteria</taxon>
        <taxon>Bacillati</taxon>
        <taxon>Actinomycetota</taxon>
        <taxon>Actinomycetes</taxon>
        <taxon>Pseudonocardiales</taxon>
        <taxon>Pseudonocardiaceae</taxon>
        <taxon>Amycolatopsis</taxon>
    </lineage>
</organism>
<keyword evidence="3" id="KW-1185">Reference proteome</keyword>
<protein>
    <recommendedName>
        <fullName evidence="4">Rv3651-like N-terminal domain-containing protein</fullName>
    </recommendedName>
</protein>
<proteinExistence type="predicted"/>
<accession>A0ABY4P2Z6</accession>
<dbReference type="RefSeq" id="WP_094004143.1">
    <property type="nucleotide sequence ID" value="NZ_CP091196.1"/>
</dbReference>
<evidence type="ECO:0008006" key="4">
    <source>
        <dbReference type="Google" id="ProtNLM"/>
    </source>
</evidence>